<protein>
    <submittedName>
        <fullName evidence="1">Uncharacterized protein</fullName>
    </submittedName>
</protein>
<keyword evidence="2" id="KW-1185">Reference proteome</keyword>
<name>A0A4C1U4F6_EUMVA</name>
<comment type="caution">
    <text evidence="1">The sequence shown here is derived from an EMBL/GenBank/DDBJ whole genome shotgun (WGS) entry which is preliminary data.</text>
</comment>
<dbReference type="EMBL" id="BGZK01000125">
    <property type="protein sequence ID" value="GBP21007.1"/>
    <property type="molecule type" value="Genomic_DNA"/>
</dbReference>
<proteinExistence type="predicted"/>
<reference evidence="1 2" key="1">
    <citation type="journal article" date="2019" name="Commun. Biol.">
        <title>The bagworm genome reveals a unique fibroin gene that provides high tensile strength.</title>
        <authorList>
            <person name="Kono N."/>
            <person name="Nakamura H."/>
            <person name="Ohtoshi R."/>
            <person name="Tomita M."/>
            <person name="Numata K."/>
            <person name="Arakawa K."/>
        </authorList>
    </citation>
    <scope>NUCLEOTIDE SEQUENCE [LARGE SCALE GENOMIC DNA]</scope>
</reference>
<accession>A0A4C1U4F6</accession>
<gene>
    <name evidence="1" type="ORF">EVAR_11038_1</name>
</gene>
<dbReference type="AlphaFoldDB" id="A0A4C1U4F6"/>
<organism evidence="1 2">
    <name type="scientific">Eumeta variegata</name>
    <name type="common">Bagworm moth</name>
    <name type="synonym">Eumeta japonica</name>
    <dbReference type="NCBI Taxonomy" id="151549"/>
    <lineage>
        <taxon>Eukaryota</taxon>
        <taxon>Metazoa</taxon>
        <taxon>Ecdysozoa</taxon>
        <taxon>Arthropoda</taxon>
        <taxon>Hexapoda</taxon>
        <taxon>Insecta</taxon>
        <taxon>Pterygota</taxon>
        <taxon>Neoptera</taxon>
        <taxon>Endopterygota</taxon>
        <taxon>Lepidoptera</taxon>
        <taxon>Glossata</taxon>
        <taxon>Ditrysia</taxon>
        <taxon>Tineoidea</taxon>
        <taxon>Psychidae</taxon>
        <taxon>Oiketicinae</taxon>
        <taxon>Eumeta</taxon>
    </lineage>
</organism>
<sequence>MPSHRLSPSCAEQNRFQLVVCLSHCPFVNLLACTYSPTTYSRLPGPHFGCAASLCAHLVSASNSGLHQGFQSTRVRAFTWNGSVASLSDAFGVSLNNLVELVARAHRFHHLGGQSPFIKSSIHGCCELGPSSLCRIVDSCTRGRGPDRPSTRTANVTALWSEDVTSRTTCHSSALSSRAGCSHIHHALEETIPYTPRTWAYCPRSRCAAPQNREVAEIDTRASLRSLPHHTLHALTSPPG</sequence>
<evidence type="ECO:0000313" key="1">
    <source>
        <dbReference type="EMBL" id="GBP21007.1"/>
    </source>
</evidence>
<evidence type="ECO:0000313" key="2">
    <source>
        <dbReference type="Proteomes" id="UP000299102"/>
    </source>
</evidence>
<dbReference type="Proteomes" id="UP000299102">
    <property type="component" value="Unassembled WGS sequence"/>
</dbReference>